<gene>
    <name evidence="2" type="ORF">F2P81_008135</name>
</gene>
<proteinExistence type="predicted"/>
<feature type="region of interest" description="Disordered" evidence="1">
    <location>
        <begin position="50"/>
        <end position="100"/>
    </location>
</feature>
<evidence type="ECO:0000313" key="2">
    <source>
        <dbReference type="EMBL" id="KAF0039900.1"/>
    </source>
</evidence>
<comment type="caution">
    <text evidence="2">The sequence shown here is derived from an EMBL/GenBank/DDBJ whole genome shotgun (WGS) entry which is preliminary data.</text>
</comment>
<evidence type="ECO:0000256" key="1">
    <source>
        <dbReference type="SAM" id="MobiDB-lite"/>
    </source>
</evidence>
<dbReference type="EMBL" id="VEVO01000007">
    <property type="protein sequence ID" value="KAF0039900.1"/>
    <property type="molecule type" value="Genomic_DNA"/>
</dbReference>
<reference evidence="2 3" key="1">
    <citation type="submission" date="2019-06" db="EMBL/GenBank/DDBJ databases">
        <title>Draft genomes of female and male turbot (Scophthalmus maximus).</title>
        <authorList>
            <person name="Xu H."/>
            <person name="Xu X.-W."/>
            <person name="Shao C."/>
            <person name="Chen S."/>
        </authorList>
    </citation>
    <scope>NUCLEOTIDE SEQUENCE [LARGE SCALE GENOMIC DNA]</scope>
    <source>
        <strain evidence="2">Ysfricsl-2016a</strain>
        <tissue evidence="2">Blood</tissue>
    </source>
</reference>
<feature type="region of interest" description="Disordered" evidence="1">
    <location>
        <begin position="1"/>
        <end position="29"/>
    </location>
</feature>
<organism evidence="2 3">
    <name type="scientific">Scophthalmus maximus</name>
    <name type="common">Turbot</name>
    <name type="synonym">Psetta maxima</name>
    <dbReference type="NCBI Taxonomy" id="52904"/>
    <lineage>
        <taxon>Eukaryota</taxon>
        <taxon>Metazoa</taxon>
        <taxon>Chordata</taxon>
        <taxon>Craniata</taxon>
        <taxon>Vertebrata</taxon>
        <taxon>Euteleostomi</taxon>
        <taxon>Actinopterygii</taxon>
        <taxon>Neopterygii</taxon>
        <taxon>Teleostei</taxon>
        <taxon>Neoteleostei</taxon>
        <taxon>Acanthomorphata</taxon>
        <taxon>Carangaria</taxon>
        <taxon>Pleuronectiformes</taxon>
        <taxon>Pleuronectoidei</taxon>
        <taxon>Scophthalmidae</taxon>
        <taxon>Scophthalmus</taxon>
    </lineage>
</organism>
<protein>
    <submittedName>
        <fullName evidence="2">Uncharacterized protein</fullName>
    </submittedName>
</protein>
<evidence type="ECO:0000313" key="3">
    <source>
        <dbReference type="Proteomes" id="UP000438429"/>
    </source>
</evidence>
<dbReference type="AlphaFoldDB" id="A0A6A4T7C7"/>
<dbReference type="Proteomes" id="UP000438429">
    <property type="component" value="Unassembled WGS sequence"/>
</dbReference>
<sequence>MGVSPAAVDSETWHPAGGERKGTGSSHSFPLASTRAAVLSSASVSFALTKRHVRPISAAPRGTGVYDSSRYDVNASPGQGPMRQPPAAGSSSVCRGNVSR</sequence>
<name>A0A6A4T7C7_SCOMX</name>
<accession>A0A6A4T7C7</accession>
<feature type="compositionally biased region" description="Polar residues" evidence="1">
    <location>
        <begin position="89"/>
        <end position="100"/>
    </location>
</feature>